<dbReference type="SUPFAM" id="SSF53597">
    <property type="entry name" value="Dihydrofolate reductase-like"/>
    <property type="match status" value="1"/>
</dbReference>
<dbReference type="Proteomes" id="UP001500751">
    <property type="component" value="Unassembled WGS sequence"/>
</dbReference>
<evidence type="ECO:0000313" key="2">
    <source>
        <dbReference type="EMBL" id="GAA2020206.1"/>
    </source>
</evidence>
<evidence type="ECO:0000313" key="3">
    <source>
        <dbReference type="Proteomes" id="UP001500751"/>
    </source>
</evidence>
<dbReference type="EMBL" id="BAAAQN010000006">
    <property type="protein sequence ID" value="GAA2020206.1"/>
    <property type="molecule type" value="Genomic_DNA"/>
</dbReference>
<comment type="caution">
    <text evidence="2">The sequence shown here is derived from an EMBL/GenBank/DDBJ whole genome shotgun (WGS) entry which is preliminary data.</text>
</comment>
<reference evidence="2 3" key="1">
    <citation type="journal article" date="2019" name="Int. J. Syst. Evol. Microbiol.">
        <title>The Global Catalogue of Microorganisms (GCM) 10K type strain sequencing project: providing services to taxonomists for standard genome sequencing and annotation.</title>
        <authorList>
            <consortium name="The Broad Institute Genomics Platform"/>
            <consortium name="The Broad Institute Genome Sequencing Center for Infectious Disease"/>
            <person name="Wu L."/>
            <person name="Ma J."/>
        </authorList>
    </citation>
    <scope>NUCLEOTIDE SEQUENCE [LARGE SCALE GENOMIC DNA]</scope>
    <source>
        <strain evidence="2 3">JCM 16014</strain>
    </source>
</reference>
<name>A0ABN2TTY7_9ACTN</name>
<proteinExistence type="predicted"/>
<feature type="domain" description="Bacterial bifunctional deaminase-reductase C-terminal" evidence="1">
    <location>
        <begin position="3"/>
        <end position="171"/>
    </location>
</feature>
<evidence type="ECO:0000259" key="1">
    <source>
        <dbReference type="Pfam" id="PF01872"/>
    </source>
</evidence>
<organism evidence="2 3">
    <name type="scientific">Catenulispora yoronensis</name>
    <dbReference type="NCBI Taxonomy" id="450799"/>
    <lineage>
        <taxon>Bacteria</taxon>
        <taxon>Bacillati</taxon>
        <taxon>Actinomycetota</taxon>
        <taxon>Actinomycetes</taxon>
        <taxon>Catenulisporales</taxon>
        <taxon>Catenulisporaceae</taxon>
        <taxon>Catenulispora</taxon>
    </lineage>
</organism>
<dbReference type="InterPro" id="IPR024072">
    <property type="entry name" value="DHFR-like_dom_sf"/>
</dbReference>
<protein>
    <submittedName>
        <fullName evidence="2">Dihydrofolate reductase family protein</fullName>
    </submittedName>
</protein>
<dbReference type="Pfam" id="PF01872">
    <property type="entry name" value="RibD_C"/>
    <property type="match status" value="1"/>
</dbReference>
<dbReference type="Gene3D" id="3.40.430.10">
    <property type="entry name" value="Dihydrofolate Reductase, subunit A"/>
    <property type="match status" value="1"/>
</dbReference>
<accession>A0ABN2TTY7</accession>
<sequence length="198" mass="21130">MATVTANMSMSLDGFVSHPTDGVATLFGWYSRGEVPVETVEDRVELKTSAEEAAALEDAKTSLGVIVYGRRTFDDADGWNGTHPLGVPVVVLTHSIPEGWPREGSSVHFVTEGGIEGALAEARELAGDKTIAVGSADLTQQALNAGLLDELTVDLVAAMLGEGIRFFDHLKGTPYELRQTWVRPGNGVVHLGYQVVKP</sequence>
<dbReference type="RefSeq" id="WP_344664874.1">
    <property type="nucleotide sequence ID" value="NZ_BAAAQN010000006.1"/>
</dbReference>
<gene>
    <name evidence="2" type="ORF">GCM10009839_16100</name>
</gene>
<keyword evidence="3" id="KW-1185">Reference proteome</keyword>
<dbReference type="InterPro" id="IPR002734">
    <property type="entry name" value="RibDG_C"/>
</dbReference>